<dbReference type="AlphaFoldDB" id="A0A6C2UQZ1"/>
<feature type="chain" id="PRO_5025677687" description="Ig-like domain-containing protein" evidence="1">
    <location>
        <begin position="29"/>
        <end position="552"/>
    </location>
</feature>
<reference evidence="3 4" key="1">
    <citation type="submission" date="2019-04" db="EMBL/GenBank/DDBJ databases">
        <authorList>
            <person name="Van Vliet M D."/>
        </authorList>
    </citation>
    <scope>NUCLEOTIDE SEQUENCE [LARGE SCALE GENOMIC DNA]</scope>
    <source>
        <strain evidence="3 4">F21</strain>
    </source>
</reference>
<evidence type="ECO:0000313" key="4">
    <source>
        <dbReference type="Proteomes" id="UP000346198"/>
    </source>
</evidence>
<sequence length="552" mass="57812">MQLNSLKRHMSIFFATGIAMASLCEANAATPPPPGSPPEALVIGVEISGPLTVDEGQTASYQCTASYTDGTFHPVDAVWSTSSAGADINSLGVLSANNVNTDQDVAITASFSGFLDSYDITVKFVAPVLTSIEIEGPSALDEETPAQFSCVANYSDGSSVAVDPVWSLDSAHASISSTGLLTANDVLSDQSVLISARFGELSDSQTVSIRYVPPVQTSLSIIGPAGVTEGSTAQYLCMAYYSDGTSALIDPAWTVSPSYASISATGLLTANNVTADQSVSVSASYGGQIKSLAVAIGYVAPTLASIQVAGASSVDEQDSTQYTCKAFYSDGTSATVSPIWSVSPSYASISSAGLLTANNVTADQSVNVTASYGGQTKSRSVAINYIPALTSLVIEGPSLVEELTNGVLFTCAAVYDDDSSEVVESVVWSGNSSGSSISAAGDLSVGNLVADEILNITASFDGITVSQEIMLKAVGTRVFYPLSNVHDSQVRAELWIWDEIAQTHHLVEEISNPEELVLEGLDPDRWYWLVVEEYNELSGQWETLHTSGWVNM</sequence>
<protein>
    <recommendedName>
        <fullName evidence="2">Ig-like domain-containing protein</fullName>
    </recommendedName>
</protein>
<organism evidence="3 4">
    <name type="scientific">Pontiella sulfatireligans</name>
    <dbReference type="NCBI Taxonomy" id="2750658"/>
    <lineage>
        <taxon>Bacteria</taxon>
        <taxon>Pseudomonadati</taxon>
        <taxon>Kiritimatiellota</taxon>
        <taxon>Kiritimatiellia</taxon>
        <taxon>Kiritimatiellales</taxon>
        <taxon>Pontiellaceae</taxon>
        <taxon>Pontiella</taxon>
    </lineage>
</organism>
<evidence type="ECO:0000256" key="1">
    <source>
        <dbReference type="SAM" id="SignalP"/>
    </source>
</evidence>
<accession>A0A6C2UQZ1</accession>
<gene>
    <name evidence="3" type="ORF">SCARR_03761</name>
</gene>
<dbReference type="PROSITE" id="PS50835">
    <property type="entry name" value="IG_LIKE"/>
    <property type="match status" value="2"/>
</dbReference>
<proteinExistence type="predicted"/>
<feature type="domain" description="Ig-like" evidence="2">
    <location>
        <begin position="38"/>
        <end position="161"/>
    </location>
</feature>
<evidence type="ECO:0000313" key="3">
    <source>
        <dbReference type="EMBL" id="VGO21687.1"/>
    </source>
</evidence>
<dbReference type="InterPro" id="IPR007110">
    <property type="entry name" value="Ig-like_dom"/>
</dbReference>
<feature type="signal peptide" evidence="1">
    <location>
        <begin position="1"/>
        <end position="28"/>
    </location>
</feature>
<feature type="domain" description="Ig-like" evidence="2">
    <location>
        <begin position="213"/>
        <end position="337"/>
    </location>
</feature>
<dbReference type="Proteomes" id="UP000346198">
    <property type="component" value="Unassembled WGS sequence"/>
</dbReference>
<keyword evidence="1" id="KW-0732">Signal</keyword>
<dbReference type="Gene3D" id="2.60.40.1080">
    <property type="match status" value="4"/>
</dbReference>
<dbReference type="EMBL" id="CAAHFH010000002">
    <property type="protein sequence ID" value="VGO21687.1"/>
    <property type="molecule type" value="Genomic_DNA"/>
</dbReference>
<name>A0A6C2UQZ1_9BACT</name>
<keyword evidence="4" id="KW-1185">Reference proteome</keyword>
<evidence type="ECO:0000259" key="2">
    <source>
        <dbReference type="PROSITE" id="PS50835"/>
    </source>
</evidence>